<evidence type="ECO:0000313" key="3">
    <source>
        <dbReference type="Proteomes" id="UP000005018"/>
    </source>
</evidence>
<feature type="region of interest" description="Disordered" evidence="1">
    <location>
        <begin position="23"/>
        <end position="55"/>
    </location>
</feature>
<dbReference type="OrthoDB" id="4021459at2759"/>
<dbReference type="AlphaFoldDB" id="H8X8G3"/>
<dbReference type="RefSeq" id="XP_003870567.1">
    <property type="nucleotide sequence ID" value="XM_003870518.1"/>
</dbReference>
<evidence type="ECO:0000256" key="1">
    <source>
        <dbReference type="SAM" id="MobiDB-lite"/>
    </source>
</evidence>
<sequence>MFVRHAKLNVSRFTRCQLSTITHTSTQSKGVNPPTTHETSAAPESETKTTKPSTPIRLSRQDVKKFYTLFKISEFSSSMTHDDRLTKSLRLWSRKSAKEHNTIHAALENIINEAVKLHNGSIEQKALEGGFSTDLSPIDNRGNDLDQAYKKPKYRYNLTSGTRRIKFAIPSTKPRRYYQYLQFQEYKKQRPQQSLDSVSKSKIIAKANQEWRHFSNFDRHVYSCDYENLLYKGLDLSQDGEEVIPVEVKEGYDGVVHKVLGEPDPRESFLERSKRIPFLKLIINETTGFVHVYGFSDFHVWNYYLGKQYAIETNGGSELISNVIGIVEDKWKLMNSSERNAVRTEYLNIFSRGQDLLDGKLTSIEAKRDVVNKPKQYQVIRIRGDSSEFNTHECKVSPSKFTITQPSKLRFIKNTFVGNIIIVGELDLLHAWNYFVYKHKQQIHDIDNEVQFHQDLMHQWNGKMDDNEKEQYLQEYKAILISGHDIYMGEKMTIETKMSKTGIKNLVVDVWGQSITQGTGRNVRLDPLPISIDLKTNKVLILSDITDVHAYNYYLAKQLTKQSSNGDYGPDYSKLPHLQQEWLAFTPDQKREYANEYLQLLNSGHDYAFGKVIPIVDKLKLPIYSNPTKLHGQGTKSAFNAESKVAPTRRKSFDEMYPQAFPYYSYARQTIDNVLDSKQIVNEWAHMSDEEKVEVQEAYEMMVDAGFEMVNGILKEVQQTN</sequence>
<reference evidence="2 3" key="1">
    <citation type="journal article" date="2012" name="PLoS ONE">
        <title>Sequence and analysis of the genome of the pathogenic yeast Candida orthopsilosis.</title>
        <authorList>
            <person name="Riccombeni A."/>
            <person name="Vidanes G."/>
            <person name="Proux-Wera E."/>
            <person name="Wolfe K.H."/>
            <person name="Butler G."/>
        </authorList>
    </citation>
    <scope>NUCLEOTIDE SEQUENCE [LARGE SCALE GENOMIC DNA]</scope>
    <source>
        <strain evidence="2 3">Co 90-125</strain>
    </source>
</reference>
<gene>
    <name evidence="2" type="ORF">CORT_0F02130</name>
</gene>
<dbReference type="Proteomes" id="UP000005018">
    <property type="component" value="Chromosome 6"/>
</dbReference>
<organism evidence="2 3">
    <name type="scientific">Candida orthopsilosis (strain 90-125)</name>
    <name type="common">Yeast</name>
    <dbReference type="NCBI Taxonomy" id="1136231"/>
    <lineage>
        <taxon>Eukaryota</taxon>
        <taxon>Fungi</taxon>
        <taxon>Dikarya</taxon>
        <taxon>Ascomycota</taxon>
        <taxon>Saccharomycotina</taxon>
        <taxon>Pichiomycetes</taxon>
        <taxon>Debaryomycetaceae</taxon>
        <taxon>Candida/Lodderomyces clade</taxon>
        <taxon>Candida</taxon>
    </lineage>
</organism>
<protein>
    <submittedName>
        <fullName evidence="2">Uncharacterized protein</fullName>
    </submittedName>
</protein>
<feature type="compositionally biased region" description="Polar residues" evidence="1">
    <location>
        <begin position="23"/>
        <end position="39"/>
    </location>
</feature>
<dbReference type="KEGG" id="cot:CORT_0F02130"/>
<name>H8X8G3_CANO9</name>
<proteinExistence type="predicted"/>
<dbReference type="HOGENOM" id="CLU_383552_0_0_1"/>
<evidence type="ECO:0000313" key="2">
    <source>
        <dbReference type="EMBL" id="CCG24438.1"/>
    </source>
</evidence>
<keyword evidence="3" id="KW-1185">Reference proteome</keyword>
<dbReference type="eggNOG" id="ENOG502RQK6">
    <property type="taxonomic scope" value="Eukaryota"/>
</dbReference>
<dbReference type="GeneID" id="14541810"/>
<accession>H8X8G3</accession>
<dbReference type="EMBL" id="HE681724">
    <property type="protein sequence ID" value="CCG24438.1"/>
    <property type="molecule type" value="Genomic_DNA"/>
</dbReference>